<dbReference type="Proteomes" id="UP000823399">
    <property type="component" value="Unassembled WGS sequence"/>
</dbReference>
<evidence type="ECO:0000313" key="4">
    <source>
        <dbReference type="Proteomes" id="UP000823399"/>
    </source>
</evidence>
<feature type="coiled-coil region" evidence="1">
    <location>
        <begin position="114"/>
        <end position="162"/>
    </location>
</feature>
<feature type="region of interest" description="Disordered" evidence="2">
    <location>
        <begin position="52"/>
        <end position="74"/>
    </location>
</feature>
<keyword evidence="4" id="KW-1185">Reference proteome</keyword>
<accession>A0A9P7F7X7</accession>
<gene>
    <name evidence="3" type="ORF">F5147DRAFT_652987</name>
</gene>
<organism evidence="3 4">
    <name type="scientific">Suillus discolor</name>
    <dbReference type="NCBI Taxonomy" id="1912936"/>
    <lineage>
        <taxon>Eukaryota</taxon>
        <taxon>Fungi</taxon>
        <taxon>Dikarya</taxon>
        <taxon>Basidiomycota</taxon>
        <taxon>Agaricomycotina</taxon>
        <taxon>Agaricomycetes</taxon>
        <taxon>Agaricomycetidae</taxon>
        <taxon>Boletales</taxon>
        <taxon>Suillineae</taxon>
        <taxon>Suillaceae</taxon>
        <taxon>Suillus</taxon>
    </lineage>
</organism>
<evidence type="ECO:0000313" key="3">
    <source>
        <dbReference type="EMBL" id="KAG2108273.1"/>
    </source>
</evidence>
<dbReference type="RefSeq" id="XP_041292792.1">
    <property type="nucleotide sequence ID" value="XM_041433739.1"/>
</dbReference>
<dbReference type="AlphaFoldDB" id="A0A9P7F7X7"/>
<name>A0A9P7F7X7_9AGAM</name>
<dbReference type="OrthoDB" id="2686236at2759"/>
<keyword evidence="1" id="KW-0175">Coiled coil</keyword>
<comment type="caution">
    <text evidence="3">The sequence shown here is derived from an EMBL/GenBank/DDBJ whole genome shotgun (WGS) entry which is preliminary data.</text>
</comment>
<protein>
    <submittedName>
        <fullName evidence="3">Uncharacterized protein</fullName>
    </submittedName>
</protein>
<evidence type="ECO:0000256" key="1">
    <source>
        <dbReference type="SAM" id="Coils"/>
    </source>
</evidence>
<dbReference type="EMBL" id="JABBWM010000028">
    <property type="protein sequence ID" value="KAG2108273.1"/>
    <property type="molecule type" value="Genomic_DNA"/>
</dbReference>
<dbReference type="GeneID" id="64695998"/>
<sequence>MTHEFSIEHHWVTSNMAAYSRVEKEWHEVIYTFFSDSIDDNYDHNDEKRMVDHPGFHLSNSTDDDAMQPRSPSSHSIATQYTCELVEMLDHIQDQVVFLQDELCGCNKEHERTCIHYEEELKRYRDCIDSLEEQAIYQKTVMDVTDEEVDILEGEMEMMRRKLWEVVELVQADIIERNISIKVLKICLLNIVYHTYV</sequence>
<reference evidence="3" key="1">
    <citation type="journal article" date="2020" name="New Phytol.">
        <title>Comparative genomics reveals dynamic genome evolution in host specialist ectomycorrhizal fungi.</title>
        <authorList>
            <person name="Lofgren L.A."/>
            <person name="Nguyen N.H."/>
            <person name="Vilgalys R."/>
            <person name="Ruytinx J."/>
            <person name="Liao H.L."/>
            <person name="Branco S."/>
            <person name="Kuo A."/>
            <person name="LaButti K."/>
            <person name="Lipzen A."/>
            <person name="Andreopoulos W."/>
            <person name="Pangilinan J."/>
            <person name="Riley R."/>
            <person name="Hundley H."/>
            <person name="Na H."/>
            <person name="Barry K."/>
            <person name="Grigoriev I.V."/>
            <person name="Stajich J.E."/>
            <person name="Kennedy P.G."/>
        </authorList>
    </citation>
    <scope>NUCLEOTIDE SEQUENCE</scope>
    <source>
        <strain evidence="3">FC423</strain>
    </source>
</reference>
<proteinExistence type="predicted"/>
<evidence type="ECO:0000256" key="2">
    <source>
        <dbReference type="SAM" id="MobiDB-lite"/>
    </source>
</evidence>